<dbReference type="NCBIfam" id="TIGR02960">
    <property type="entry name" value="SigX5"/>
    <property type="match status" value="1"/>
</dbReference>
<dbReference type="PANTHER" id="PTHR30173">
    <property type="entry name" value="SIGMA 19 FACTOR"/>
    <property type="match status" value="1"/>
</dbReference>
<evidence type="ECO:0000313" key="11">
    <source>
        <dbReference type="Proteomes" id="UP000319263"/>
    </source>
</evidence>
<evidence type="ECO:0000256" key="4">
    <source>
        <dbReference type="ARBA" id="ARBA00023082"/>
    </source>
</evidence>
<gene>
    <name evidence="10" type="ORF">FOE78_06740</name>
</gene>
<dbReference type="InterPro" id="IPR014284">
    <property type="entry name" value="RNA_pol_sigma-70_dom"/>
</dbReference>
<dbReference type="PANTHER" id="PTHR30173:SF36">
    <property type="entry name" value="ECF RNA POLYMERASE SIGMA FACTOR SIGJ"/>
    <property type="match status" value="1"/>
</dbReference>
<organism evidence="10 11">
    <name type="scientific">Microlunatus elymi</name>
    <dbReference type="NCBI Taxonomy" id="2596828"/>
    <lineage>
        <taxon>Bacteria</taxon>
        <taxon>Bacillati</taxon>
        <taxon>Actinomycetota</taxon>
        <taxon>Actinomycetes</taxon>
        <taxon>Propionibacteriales</taxon>
        <taxon>Propionibacteriaceae</taxon>
        <taxon>Microlunatus</taxon>
    </lineage>
</organism>
<dbReference type="Gene3D" id="1.10.10.10">
    <property type="entry name" value="Winged helix-like DNA-binding domain superfamily/Winged helix DNA-binding domain"/>
    <property type="match status" value="1"/>
</dbReference>
<evidence type="ECO:0000313" key="10">
    <source>
        <dbReference type="EMBL" id="QDP95643.1"/>
    </source>
</evidence>
<evidence type="ECO:0000259" key="9">
    <source>
        <dbReference type="Pfam" id="PF12680"/>
    </source>
</evidence>
<keyword evidence="3" id="KW-0805">Transcription regulation</keyword>
<keyword evidence="5" id="KW-0804">Transcription</keyword>
<dbReference type="NCBIfam" id="TIGR02937">
    <property type="entry name" value="sigma70-ECF"/>
    <property type="match status" value="1"/>
</dbReference>
<dbReference type="Pfam" id="PF08281">
    <property type="entry name" value="Sigma70_r4_2"/>
    <property type="match status" value="1"/>
</dbReference>
<dbReference type="Proteomes" id="UP000319263">
    <property type="component" value="Chromosome"/>
</dbReference>
<dbReference type="GO" id="GO:0016987">
    <property type="term" value="F:sigma factor activity"/>
    <property type="evidence" value="ECO:0007669"/>
    <property type="project" value="UniProtKB-KW"/>
</dbReference>
<dbReference type="KEGG" id="mik:FOE78_06740"/>
<dbReference type="InterPro" id="IPR036388">
    <property type="entry name" value="WH-like_DNA-bd_sf"/>
</dbReference>
<dbReference type="RefSeq" id="WP_143985611.1">
    <property type="nucleotide sequence ID" value="NZ_CP041692.1"/>
</dbReference>
<dbReference type="Gene3D" id="1.10.1740.10">
    <property type="match status" value="1"/>
</dbReference>
<evidence type="ECO:0000256" key="3">
    <source>
        <dbReference type="ARBA" id="ARBA00023015"/>
    </source>
</evidence>
<dbReference type="InterPro" id="IPR037401">
    <property type="entry name" value="SnoaL-like"/>
</dbReference>
<dbReference type="InterPro" id="IPR007627">
    <property type="entry name" value="RNA_pol_sigma70_r2"/>
</dbReference>
<feature type="domain" description="RNA polymerase sigma-70 region 2" evidence="7">
    <location>
        <begin position="12"/>
        <end position="79"/>
    </location>
</feature>
<dbReference type="GO" id="GO:0003677">
    <property type="term" value="F:DNA binding"/>
    <property type="evidence" value="ECO:0007669"/>
    <property type="project" value="InterPro"/>
</dbReference>
<comment type="subunit">
    <text evidence="2">Interacts transiently with the RNA polymerase catalytic core formed by RpoA, RpoB, RpoC and RpoZ (2 alpha, 1 beta, 1 beta' and 1 omega subunit) to form the RNA polymerase holoenzyme that can initiate transcription.</text>
</comment>
<sequence length="315" mass="35450">MNALDEAGFEALVAPYRSELQAHCYRVLGSLEDAEEAIQDTLLSAWQHYPDFEHRSSVRTWLYRIATNRCLDQLRAGRRRPMATPLSREPPEPSSSSEVAWLQPYPDDLLVEDPADAVAGRETIGLAYVRALQLLPPRQRVVLVLRDVLAFRAAEVAEMLEITEEAVTSALKRARATLRVEEAPEPPPPPRSAQERTVVQAWLDAFCLMDIPRLVELLTEDAWLRMPPLPFEYHGRAAAARFFTAMQTGARHDRILQTRANGQPAYSAYAQDRVTGLWHSRGLFVITVAGDKVHEVTRFEPALAAHFGLPRTLPE</sequence>
<evidence type="ECO:0000256" key="2">
    <source>
        <dbReference type="ARBA" id="ARBA00011344"/>
    </source>
</evidence>
<dbReference type="InterPro" id="IPR032710">
    <property type="entry name" value="NTF2-like_dom_sf"/>
</dbReference>
<name>A0A516PWT1_9ACTN</name>
<feature type="domain" description="RNA polymerase sigma factor 70 region 4 type 2" evidence="8">
    <location>
        <begin position="127"/>
        <end position="178"/>
    </location>
</feature>
<reference evidence="10 11" key="1">
    <citation type="submission" date="2019-07" db="EMBL/GenBank/DDBJ databases">
        <title>Microlunatus dokdonensis sp. nov. isolated from the rhizospheric soil of the wild plant Elymus tsukushiensis.</title>
        <authorList>
            <person name="Ghim S.-Y."/>
            <person name="Hwang Y.-J."/>
            <person name="Son J.-S."/>
            <person name="Shin J.-H."/>
        </authorList>
    </citation>
    <scope>NUCLEOTIDE SEQUENCE [LARGE SCALE GENOMIC DNA]</scope>
    <source>
        <strain evidence="10 11">KUDC0627</strain>
    </source>
</reference>
<evidence type="ECO:0000259" key="8">
    <source>
        <dbReference type="Pfam" id="PF08281"/>
    </source>
</evidence>
<dbReference type="Pfam" id="PF12680">
    <property type="entry name" value="SnoaL_2"/>
    <property type="match status" value="1"/>
</dbReference>
<dbReference type="GO" id="GO:0006352">
    <property type="term" value="P:DNA-templated transcription initiation"/>
    <property type="evidence" value="ECO:0007669"/>
    <property type="project" value="InterPro"/>
</dbReference>
<dbReference type="SUPFAM" id="SSF88659">
    <property type="entry name" value="Sigma3 and sigma4 domains of RNA polymerase sigma factors"/>
    <property type="match status" value="1"/>
</dbReference>
<dbReference type="InterPro" id="IPR013325">
    <property type="entry name" value="RNA_pol_sigma_r2"/>
</dbReference>
<evidence type="ECO:0000256" key="1">
    <source>
        <dbReference type="ARBA" id="ARBA00010641"/>
    </source>
</evidence>
<dbReference type="InterPro" id="IPR013324">
    <property type="entry name" value="RNA_pol_sigma_r3/r4-like"/>
</dbReference>
<evidence type="ECO:0000256" key="5">
    <source>
        <dbReference type="ARBA" id="ARBA00023163"/>
    </source>
</evidence>
<dbReference type="EMBL" id="CP041692">
    <property type="protein sequence ID" value="QDP95643.1"/>
    <property type="molecule type" value="Genomic_DNA"/>
</dbReference>
<feature type="region of interest" description="Disordered" evidence="6">
    <location>
        <begin position="80"/>
        <end position="99"/>
    </location>
</feature>
<proteinExistence type="inferred from homology"/>
<dbReference type="CDD" id="cd06171">
    <property type="entry name" value="Sigma70_r4"/>
    <property type="match status" value="1"/>
</dbReference>
<dbReference type="AlphaFoldDB" id="A0A516PWT1"/>
<dbReference type="InterPro" id="IPR014305">
    <property type="entry name" value="RNA_pol_sigma-G_actinobac"/>
</dbReference>
<accession>A0A516PWT1</accession>
<dbReference type="NCBIfam" id="NF006089">
    <property type="entry name" value="PRK08241.1"/>
    <property type="match status" value="1"/>
</dbReference>
<dbReference type="SUPFAM" id="SSF54427">
    <property type="entry name" value="NTF2-like"/>
    <property type="match status" value="1"/>
</dbReference>
<keyword evidence="11" id="KW-1185">Reference proteome</keyword>
<dbReference type="Pfam" id="PF04542">
    <property type="entry name" value="Sigma70_r2"/>
    <property type="match status" value="1"/>
</dbReference>
<keyword evidence="4" id="KW-0731">Sigma factor</keyword>
<dbReference type="InterPro" id="IPR052704">
    <property type="entry name" value="ECF_Sigma-70_Domain"/>
</dbReference>
<evidence type="ECO:0000256" key="6">
    <source>
        <dbReference type="SAM" id="MobiDB-lite"/>
    </source>
</evidence>
<protein>
    <submittedName>
        <fullName evidence="10">Sigma-70 family RNA polymerase sigma factor</fullName>
    </submittedName>
</protein>
<dbReference type="SUPFAM" id="SSF88946">
    <property type="entry name" value="Sigma2 domain of RNA polymerase sigma factors"/>
    <property type="match status" value="1"/>
</dbReference>
<dbReference type="OrthoDB" id="6689546at2"/>
<dbReference type="InterPro" id="IPR013249">
    <property type="entry name" value="RNA_pol_sigma70_r4_t2"/>
</dbReference>
<comment type="similarity">
    <text evidence="1">Belongs to the sigma-70 factor family. ECF subfamily.</text>
</comment>
<feature type="domain" description="SnoaL-like" evidence="9">
    <location>
        <begin position="199"/>
        <end position="293"/>
    </location>
</feature>
<evidence type="ECO:0000259" key="7">
    <source>
        <dbReference type="Pfam" id="PF04542"/>
    </source>
</evidence>
<dbReference type="Gene3D" id="3.10.450.50">
    <property type="match status" value="1"/>
</dbReference>